<proteinExistence type="predicted"/>
<reference evidence="1" key="2">
    <citation type="journal article" date="2022" name="New Phytol.">
        <title>Evolutionary transition to the ectomycorrhizal habit in the genomes of a hyperdiverse lineage of mushroom-forming fungi.</title>
        <authorList>
            <person name="Looney B."/>
            <person name="Miyauchi S."/>
            <person name="Morin E."/>
            <person name="Drula E."/>
            <person name="Courty P.E."/>
            <person name="Kohler A."/>
            <person name="Kuo A."/>
            <person name="LaButti K."/>
            <person name="Pangilinan J."/>
            <person name="Lipzen A."/>
            <person name="Riley R."/>
            <person name="Andreopoulos W."/>
            <person name="He G."/>
            <person name="Johnson J."/>
            <person name="Nolan M."/>
            <person name="Tritt A."/>
            <person name="Barry K.W."/>
            <person name="Grigoriev I.V."/>
            <person name="Nagy L.G."/>
            <person name="Hibbett D."/>
            <person name="Henrissat B."/>
            <person name="Matheny P.B."/>
            <person name="Labbe J."/>
            <person name="Martin F.M."/>
        </authorList>
    </citation>
    <scope>NUCLEOTIDE SEQUENCE</scope>
    <source>
        <strain evidence="1">HHB10654</strain>
    </source>
</reference>
<dbReference type="EMBL" id="MU277206">
    <property type="protein sequence ID" value="KAI0062655.1"/>
    <property type="molecule type" value="Genomic_DNA"/>
</dbReference>
<sequence>MVKRVLDIESDEISVSSSPSKRLHTGTTTPARSSSGSTSYTPSSYTIPSDSPSNPFGFNRASQNFELPQPTKFSKHLCLRFQLLTSPRPTTRLHARSKTFLSKLDESKTYDQQGTYRVVQVPLSYTFRHLHALVLFLFNGNPAPPTTPDPGHLFEVQTGVQMCEYEKQPGIIKSGRPWLRLSSVRDPYYSPQSIMDLIASADTPYDMDEEAWRWEGEDEAAMSSVWQDQTDSTRGIIYVRDFRLQRALKCTESAL</sequence>
<organism evidence="1 2">
    <name type="scientific">Artomyces pyxidatus</name>
    <dbReference type="NCBI Taxonomy" id="48021"/>
    <lineage>
        <taxon>Eukaryota</taxon>
        <taxon>Fungi</taxon>
        <taxon>Dikarya</taxon>
        <taxon>Basidiomycota</taxon>
        <taxon>Agaricomycotina</taxon>
        <taxon>Agaricomycetes</taxon>
        <taxon>Russulales</taxon>
        <taxon>Auriscalpiaceae</taxon>
        <taxon>Artomyces</taxon>
    </lineage>
</organism>
<accession>A0ACB8T3E8</accession>
<evidence type="ECO:0000313" key="1">
    <source>
        <dbReference type="EMBL" id="KAI0062655.1"/>
    </source>
</evidence>
<evidence type="ECO:0000313" key="2">
    <source>
        <dbReference type="Proteomes" id="UP000814140"/>
    </source>
</evidence>
<name>A0ACB8T3E8_9AGAM</name>
<gene>
    <name evidence="1" type="ORF">BV25DRAFT_1825159</name>
</gene>
<keyword evidence="2" id="KW-1185">Reference proteome</keyword>
<dbReference type="Proteomes" id="UP000814140">
    <property type="component" value="Unassembled WGS sequence"/>
</dbReference>
<protein>
    <submittedName>
        <fullName evidence="1">Uncharacterized protein</fullName>
    </submittedName>
</protein>
<comment type="caution">
    <text evidence="1">The sequence shown here is derived from an EMBL/GenBank/DDBJ whole genome shotgun (WGS) entry which is preliminary data.</text>
</comment>
<reference evidence="1" key="1">
    <citation type="submission" date="2021-03" db="EMBL/GenBank/DDBJ databases">
        <authorList>
            <consortium name="DOE Joint Genome Institute"/>
            <person name="Ahrendt S."/>
            <person name="Looney B.P."/>
            <person name="Miyauchi S."/>
            <person name="Morin E."/>
            <person name="Drula E."/>
            <person name="Courty P.E."/>
            <person name="Chicoki N."/>
            <person name="Fauchery L."/>
            <person name="Kohler A."/>
            <person name="Kuo A."/>
            <person name="Labutti K."/>
            <person name="Pangilinan J."/>
            <person name="Lipzen A."/>
            <person name="Riley R."/>
            <person name="Andreopoulos W."/>
            <person name="He G."/>
            <person name="Johnson J."/>
            <person name="Barry K.W."/>
            <person name="Grigoriev I.V."/>
            <person name="Nagy L."/>
            <person name="Hibbett D."/>
            <person name="Henrissat B."/>
            <person name="Matheny P.B."/>
            <person name="Labbe J."/>
            <person name="Martin F."/>
        </authorList>
    </citation>
    <scope>NUCLEOTIDE SEQUENCE</scope>
    <source>
        <strain evidence="1">HHB10654</strain>
    </source>
</reference>